<evidence type="ECO:0000259" key="1">
    <source>
        <dbReference type="PROSITE" id="PS50041"/>
    </source>
</evidence>
<evidence type="ECO:0000313" key="2">
    <source>
        <dbReference type="Proteomes" id="UP001652620"/>
    </source>
</evidence>
<reference evidence="2" key="1">
    <citation type="submission" date="2025-05" db="UniProtKB">
        <authorList>
            <consortium name="RefSeq"/>
        </authorList>
    </citation>
    <scope>NUCLEOTIDE SEQUENCE [LARGE SCALE GENOMIC DNA]</scope>
</reference>
<evidence type="ECO:0000313" key="3">
    <source>
        <dbReference type="RefSeq" id="XP_011199505.2"/>
    </source>
</evidence>
<feature type="domain" description="C-type lectin" evidence="1">
    <location>
        <begin position="45"/>
        <end position="168"/>
    </location>
</feature>
<dbReference type="CDD" id="cd00037">
    <property type="entry name" value="CLECT"/>
    <property type="match status" value="1"/>
</dbReference>
<dbReference type="SMART" id="SM00034">
    <property type="entry name" value="CLECT"/>
    <property type="match status" value="1"/>
</dbReference>
<gene>
    <name evidence="3" type="primary">LOC105223469</name>
</gene>
<dbReference type="Pfam" id="PF00059">
    <property type="entry name" value="Lectin_C"/>
    <property type="match status" value="1"/>
</dbReference>
<dbReference type="Proteomes" id="UP001652620">
    <property type="component" value="Chromosome 1"/>
</dbReference>
<keyword evidence="2" id="KW-1185">Reference proteome</keyword>
<sequence length="187" mass="21515">MKYLINDEMGLTQCCIIILCFASVFSKSINISSCGESETQPLIEIGSKYYLINSATAMNWFNAALYCRNYDMDLAVIESAAEMNALSSYLTTNEGYVSLYFWLGVTDLAEKRKFMSLKDGRPVLYAKWVKGQPNDAGQNENCVHLQAFDKIFYMTVKNCMSYFHTICEVRQSKKTCDMWDLKKFMER</sequence>
<dbReference type="OrthoDB" id="6340082at2759"/>
<dbReference type="PROSITE" id="PS50041">
    <property type="entry name" value="C_TYPE_LECTIN_2"/>
    <property type="match status" value="1"/>
</dbReference>
<dbReference type="Gene3D" id="3.10.100.10">
    <property type="entry name" value="Mannose-Binding Protein A, subunit A"/>
    <property type="match status" value="1"/>
</dbReference>
<dbReference type="GeneID" id="105223469"/>
<dbReference type="InterPro" id="IPR001304">
    <property type="entry name" value="C-type_lectin-like"/>
</dbReference>
<dbReference type="InterPro" id="IPR050111">
    <property type="entry name" value="C-type_lectin/snaclec_domain"/>
</dbReference>
<dbReference type="InParanoid" id="A0A6I9UXX9"/>
<dbReference type="AlphaFoldDB" id="A0A6I9UXX9"/>
<dbReference type="InterPro" id="IPR016186">
    <property type="entry name" value="C-type_lectin-like/link_sf"/>
</dbReference>
<dbReference type="KEGG" id="bdr:105223469"/>
<dbReference type="FunCoup" id="A0A6I9UXX9">
    <property type="interactions" value="5"/>
</dbReference>
<proteinExistence type="predicted"/>
<reference evidence="3" key="2">
    <citation type="submission" date="2025-08" db="UniProtKB">
        <authorList>
            <consortium name="RefSeq"/>
        </authorList>
    </citation>
    <scope>IDENTIFICATION</scope>
    <source>
        <tissue evidence="3">Adult</tissue>
    </source>
</reference>
<organism evidence="2 3">
    <name type="scientific">Bactrocera dorsalis</name>
    <name type="common">Oriental fruit fly</name>
    <name type="synonym">Dacus dorsalis</name>
    <dbReference type="NCBI Taxonomy" id="27457"/>
    <lineage>
        <taxon>Eukaryota</taxon>
        <taxon>Metazoa</taxon>
        <taxon>Ecdysozoa</taxon>
        <taxon>Arthropoda</taxon>
        <taxon>Hexapoda</taxon>
        <taxon>Insecta</taxon>
        <taxon>Pterygota</taxon>
        <taxon>Neoptera</taxon>
        <taxon>Endopterygota</taxon>
        <taxon>Diptera</taxon>
        <taxon>Brachycera</taxon>
        <taxon>Muscomorpha</taxon>
        <taxon>Tephritoidea</taxon>
        <taxon>Tephritidae</taxon>
        <taxon>Bactrocera</taxon>
        <taxon>Bactrocera</taxon>
    </lineage>
</organism>
<dbReference type="SUPFAM" id="SSF56436">
    <property type="entry name" value="C-type lectin-like"/>
    <property type="match status" value="1"/>
</dbReference>
<dbReference type="PANTHER" id="PTHR22803">
    <property type="entry name" value="MANNOSE, PHOSPHOLIPASE, LECTIN RECEPTOR RELATED"/>
    <property type="match status" value="1"/>
</dbReference>
<name>A0A6I9UXX9_BACDO</name>
<dbReference type="RefSeq" id="XP_011199505.2">
    <property type="nucleotide sequence ID" value="XM_011201203.4"/>
</dbReference>
<protein>
    <submittedName>
        <fullName evidence="3">C-type lectin 37Db</fullName>
    </submittedName>
</protein>
<dbReference type="InterPro" id="IPR016187">
    <property type="entry name" value="CTDL_fold"/>
</dbReference>
<accession>A0A6I9UXX9</accession>